<sequence>MLADMTTNEQATIAAQSEVESTKLSALADEVGDDIEEDKTADLARRETITEATRRNSSLLKLPAEVRNTIYEYALRDRTLRYAGRVVHSRSRSMHHLPLTCRQLYEETHLLV</sequence>
<name>A0A6A5VHP3_9PLEO</name>
<dbReference type="OrthoDB" id="5413827at2759"/>
<dbReference type="AlphaFoldDB" id="A0A6A5VHP3"/>
<dbReference type="PANTHER" id="PTHR38790">
    <property type="entry name" value="2EXR DOMAIN-CONTAINING PROTEIN-RELATED"/>
    <property type="match status" value="1"/>
</dbReference>
<dbReference type="Proteomes" id="UP000800036">
    <property type="component" value="Unassembled WGS sequence"/>
</dbReference>
<keyword evidence="3" id="KW-1185">Reference proteome</keyword>
<evidence type="ECO:0000313" key="2">
    <source>
        <dbReference type="EMBL" id="KAF1975372.1"/>
    </source>
</evidence>
<proteinExistence type="predicted"/>
<organism evidence="2 3">
    <name type="scientific">Bimuria novae-zelandiae CBS 107.79</name>
    <dbReference type="NCBI Taxonomy" id="1447943"/>
    <lineage>
        <taxon>Eukaryota</taxon>
        <taxon>Fungi</taxon>
        <taxon>Dikarya</taxon>
        <taxon>Ascomycota</taxon>
        <taxon>Pezizomycotina</taxon>
        <taxon>Dothideomycetes</taxon>
        <taxon>Pleosporomycetidae</taxon>
        <taxon>Pleosporales</taxon>
        <taxon>Massarineae</taxon>
        <taxon>Didymosphaeriaceae</taxon>
        <taxon>Bimuria</taxon>
    </lineage>
</organism>
<dbReference type="PANTHER" id="PTHR38790:SF4">
    <property type="entry name" value="2EXR DOMAIN-CONTAINING PROTEIN"/>
    <property type="match status" value="1"/>
</dbReference>
<evidence type="ECO:0000256" key="1">
    <source>
        <dbReference type="SAM" id="MobiDB-lite"/>
    </source>
</evidence>
<protein>
    <submittedName>
        <fullName evidence="2">Uncharacterized protein</fullName>
    </submittedName>
</protein>
<feature type="region of interest" description="Disordered" evidence="1">
    <location>
        <begin position="1"/>
        <end position="26"/>
    </location>
</feature>
<dbReference type="EMBL" id="ML976671">
    <property type="protein sequence ID" value="KAF1975372.1"/>
    <property type="molecule type" value="Genomic_DNA"/>
</dbReference>
<evidence type="ECO:0000313" key="3">
    <source>
        <dbReference type="Proteomes" id="UP000800036"/>
    </source>
</evidence>
<accession>A0A6A5VHP3</accession>
<reference evidence="2" key="1">
    <citation type="journal article" date="2020" name="Stud. Mycol.">
        <title>101 Dothideomycetes genomes: a test case for predicting lifestyles and emergence of pathogens.</title>
        <authorList>
            <person name="Haridas S."/>
            <person name="Albert R."/>
            <person name="Binder M."/>
            <person name="Bloem J."/>
            <person name="Labutti K."/>
            <person name="Salamov A."/>
            <person name="Andreopoulos B."/>
            <person name="Baker S."/>
            <person name="Barry K."/>
            <person name="Bills G."/>
            <person name="Bluhm B."/>
            <person name="Cannon C."/>
            <person name="Castanera R."/>
            <person name="Culley D."/>
            <person name="Daum C."/>
            <person name="Ezra D."/>
            <person name="Gonzalez J."/>
            <person name="Henrissat B."/>
            <person name="Kuo A."/>
            <person name="Liang C."/>
            <person name="Lipzen A."/>
            <person name="Lutzoni F."/>
            <person name="Magnuson J."/>
            <person name="Mondo S."/>
            <person name="Nolan M."/>
            <person name="Ohm R."/>
            <person name="Pangilinan J."/>
            <person name="Park H.-J."/>
            <person name="Ramirez L."/>
            <person name="Alfaro M."/>
            <person name="Sun H."/>
            <person name="Tritt A."/>
            <person name="Yoshinaga Y."/>
            <person name="Zwiers L.-H."/>
            <person name="Turgeon B."/>
            <person name="Goodwin S."/>
            <person name="Spatafora J."/>
            <person name="Crous P."/>
            <person name="Grigoriev I."/>
        </authorList>
    </citation>
    <scope>NUCLEOTIDE SEQUENCE</scope>
    <source>
        <strain evidence="2">CBS 107.79</strain>
    </source>
</reference>
<feature type="compositionally biased region" description="Polar residues" evidence="1">
    <location>
        <begin position="1"/>
        <end position="24"/>
    </location>
</feature>
<gene>
    <name evidence="2" type="ORF">BU23DRAFT_634600</name>
</gene>